<evidence type="ECO:0000313" key="2">
    <source>
        <dbReference type="Proteomes" id="UP000515121"/>
    </source>
</evidence>
<protein>
    <submittedName>
        <fullName evidence="3">Uncharacterized protein LOC111308476</fullName>
    </submittedName>
</protein>
<dbReference type="RefSeq" id="XP_022762537.1">
    <property type="nucleotide sequence ID" value="XM_022906802.1"/>
</dbReference>
<gene>
    <name evidence="3" type="primary">LOC111308476</name>
</gene>
<dbReference type="OrthoDB" id="1188913at2759"/>
<dbReference type="GeneID" id="111308476"/>
<reference evidence="3" key="1">
    <citation type="submission" date="2025-08" db="UniProtKB">
        <authorList>
            <consortium name="RefSeq"/>
        </authorList>
    </citation>
    <scope>IDENTIFICATION</scope>
    <source>
        <tissue evidence="3">Fruit stalk</tissue>
    </source>
</reference>
<proteinExistence type="predicted"/>
<feature type="region of interest" description="Disordered" evidence="1">
    <location>
        <begin position="1"/>
        <end position="41"/>
    </location>
</feature>
<sequence length="196" mass="21855">MAMQRRVSPRFQDLPNGSNSSIEKISNATDSKRPPNTRVSPRLQSIRLEKRPYYGCSRKKKPFNDSQDKLMVKKLKVDHSISECVSNIYDLDNGSVTAEKDVADLQETGSKQGNYGDILASIPGISMAMAVKNKFRLFNKYYLHFAKVHFVQGKVSRVLSESPGLVCKDISNGQEDKCIPVLNLYNPSVAPTGKLS</sequence>
<dbReference type="Proteomes" id="UP000515121">
    <property type="component" value="Unplaced"/>
</dbReference>
<dbReference type="AlphaFoldDB" id="A0A6P6ACG5"/>
<dbReference type="KEGG" id="dzi:111308476"/>
<accession>A0A6P6ACG5</accession>
<evidence type="ECO:0000256" key="1">
    <source>
        <dbReference type="SAM" id="MobiDB-lite"/>
    </source>
</evidence>
<name>A0A6P6ACG5_DURZI</name>
<organism evidence="2 3">
    <name type="scientific">Durio zibethinus</name>
    <name type="common">Durian</name>
    <dbReference type="NCBI Taxonomy" id="66656"/>
    <lineage>
        <taxon>Eukaryota</taxon>
        <taxon>Viridiplantae</taxon>
        <taxon>Streptophyta</taxon>
        <taxon>Embryophyta</taxon>
        <taxon>Tracheophyta</taxon>
        <taxon>Spermatophyta</taxon>
        <taxon>Magnoliopsida</taxon>
        <taxon>eudicotyledons</taxon>
        <taxon>Gunneridae</taxon>
        <taxon>Pentapetalae</taxon>
        <taxon>rosids</taxon>
        <taxon>malvids</taxon>
        <taxon>Malvales</taxon>
        <taxon>Malvaceae</taxon>
        <taxon>Helicteroideae</taxon>
        <taxon>Durio</taxon>
    </lineage>
</organism>
<feature type="compositionally biased region" description="Polar residues" evidence="1">
    <location>
        <begin position="15"/>
        <end position="29"/>
    </location>
</feature>
<keyword evidence="2" id="KW-1185">Reference proteome</keyword>
<evidence type="ECO:0000313" key="3">
    <source>
        <dbReference type="RefSeq" id="XP_022762537.1"/>
    </source>
</evidence>